<evidence type="ECO:0000256" key="1">
    <source>
        <dbReference type="SAM" id="MobiDB-lite"/>
    </source>
</evidence>
<organism evidence="3 4">
    <name type="scientific">Herbihabitans rhizosphaerae</name>
    <dbReference type="NCBI Taxonomy" id="1872711"/>
    <lineage>
        <taxon>Bacteria</taxon>
        <taxon>Bacillati</taxon>
        <taxon>Actinomycetota</taxon>
        <taxon>Actinomycetes</taxon>
        <taxon>Pseudonocardiales</taxon>
        <taxon>Pseudonocardiaceae</taxon>
        <taxon>Herbihabitans</taxon>
    </lineage>
</organism>
<comment type="caution">
    <text evidence="3">The sequence shown here is derived from an EMBL/GenBank/DDBJ whole genome shotgun (WGS) entry which is preliminary data.</text>
</comment>
<feature type="chain" id="PRO_5039517004" evidence="2">
    <location>
        <begin position="20"/>
        <end position="188"/>
    </location>
</feature>
<dbReference type="EMBL" id="SGWQ01000003">
    <property type="protein sequence ID" value="RZS41294.1"/>
    <property type="molecule type" value="Genomic_DNA"/>
</dbReference>
<protein>
    <submittedName>
        <fullName evidence="3">Uncharacterized protein DUF3558</fullName>
    </submittedName>
</protein>
<evidence type="ECO:0000256" key="2">
    <source>
        <dbReference type="SAM" id="SignalP"/>
    </source>
</evidence>
<evidence type="ECO:0000313" key="3">
    <source>
        <dbReference type="EMBL" id="RZS41294.1"/>
    </source>
</evidence>
<feature type="region of interest" description="Disordered" evidence="1">
    <location>
        <begin position="23"/>
        <end position="60"/>
    </location>
</feature>
<evidence type="ECO:0000313" key="4">
    <source>
        <dbReference type="Proteomes" id="UP000294257"/>
    </source>
</evidence>
<sequence length="188" mass="19281">MTRIAIFAATMLIAGLTLGGCSDGAGQASSPDPTSPPPATSVPQIGGTAAPPTTMTHPQRDARFSKVDACALLSSAELASLGLGAGQPTNRASTRYAVSGCEWQQPGRGGTDVVVYDQAITGPGVETPIGKVGRYDAIRRADDVGVCGVELIPSPYSRVVISVVSSREAEKNCDRALAMAQTVEPKLP</sequence>
<reference evidence="3 4" key="1">
    <citation type="submission" date="2019-02" db="EMBL/GenBank/DDBJ databases">
        <title>Genomic Encyclopedia of Type Strains, Phase IV (KMG-IV): sequencing the most valuable type-strain genomes for metagenomic binning, comparative biology and taxonomic classification.</title>
        <authorList>
            <person name="Goeker M."/>
        </authorList>
    </citation>
    <scope>NUCLEOTIDE SEQUENCE [LARGE SCALE GENOMIC DNA]</scope>
    <source>
        <strain evidence="3 4">DSM 101727</strain>
    </source>
</reference>
<keyword evidence="4" id="KW-1185">Reference proteome</keyword>
<dbReference type="PROSITE" id="PS51257">
    <property type="entry name" value="PROKAR_LIPOPROTEIN"/>
    <property type="match status" value="1"/>
</dbReference>
<dbReference type="InterPro" id="IPR024520">
    <property type="entry name" value="DUF3558"/>
</dbReference>
<dbReference type="Proteomes" id="UP000294257">
    <property type="component" value="Unassembled WGS sequence"/>
</dbReference>
<proteinExistence type="predicted"/>
<dbReference type="AlphaFoldDB" id="A0A4Q7KWX9"/>
<feature type="signal peptide" evidence="2">
    <location>
        <begin position="1"/>
        <end position="19"/>
    </location>
</feature>
<accession>A0A4Q7KWX9</accession>
<gene>
    <name evidence="3" type="ORF">EV193_103616</name>
</gene>
<keyword evidence="2" id="KW-0732">Signal</keyword>
<dbReference type="RefSeq" id="WP_130344224.1">
    <property type="nucleotide sequence ID" value="NZ_SGWQ01000003.1"/>
</dbReference>
<name>A0A4Q7KWX9_9PSEU</name>
<dbReference type="Pfam" id="PF12079">
    <property type="entry name" value="DUF3558"/>
    <property type="match status" value="1"/>
</dbReference>